<name>A0A7W7LCG2_STRNE</name>
<evidence type="ECO:0000313" key="3">
    <source>
        <dbReference type="Proteomes" id="UP000556436"/>
    </source>
</evidence>
<dbReference type="Gene3D" id="3.30.470.20">
    <property type="entry name" value="ATP-grasp fold, B domain"/>
    <property type="match status" value="1"/>
</dbReference>
<protein>
    <submittedName>
        <fullName evidence="2">D-alanine-D-alanine ligase-like ATP-grasp enzyme</fullName>
    </submittedName>
</protein>
<evidence type="ECO:0000313" key="2">
    <source>
        <dbReference type="EMBL" id="MBB4887489.1"/>
    </source>
</evidence>
<feature type="domain" description="D-alanine--D-alanine ligase C-terminal" evidence="1">
    <location>
        <begin position="2"/>
        <end position="33"/>
    </location>
</feature>
<dbReference type="Pfam" id="PF07478">
    <property type="entry name" value="Dala_Dala_lig_C"/>
    <property type="match status" value="1"/>
</dbReference>
<dbReference type="EMBL" id="JACHJG010000006">
    <property type="protein sequence ID" value="MBB4887489.1"/>
    <property type="molecule type" value="Genomic_DNA"/>
</dbReference>
<comment type="caution">
    <text evidence="2">The sequence shown here is derived from an EMBL/GenBank/DDBJ whole genome shotgun (WGS) entry which is preliminary data.</text>
</comment>
<dbReference type="InterPro" id="IPR011095">
    <property type="entry name" value="Dala_Dala_lig_C"/>
</dbReference>
<reference evidence="2 3" key="1">
    <citation type="submission" date="2020-08" db="EMBL/GenBank/DDBJ databases">
        <title>Genomic Encyclopedia of Type Strains, Phase III (KMG-III): the genomes of soil and plant-associated and newly described type strains.</title>
        <authorList>
            <person name="Whitman W."/>
        </authorList>
    </citation>
    <scope>NUCLEOTIDE SEQUENCE [LARGE SCALE GENOMIC DNA]</scope>
    <source>
        <strain evidence="2 3">CECT 3265</strain>
    </source>
</reference>
<gene>
    <name evidence="2" type="ORF">FHS38_003543</name>
</gene>
<accession>A0A7W7LCG2</accession>
<keyword evidence="3" id="KW-1185">Reference proteome</keyword>
<dbReference type="SUPFAM" id="SSF56059">
    <property type="entry name" value="Glutathione synthetase ATP-binding domain-like"/>
    <property type="match status" value="1"/>
</dbReference>
<proteinExistence type="predicted"/>
<dbReference type="AlphaFoldDB" id="A0A7W7LCG2"/>
<dbReference type="Proteomes" id="UP000556436">
    <property type="component" value="Unassembled WGS sequence"/>
</dbReference>
<dbReference type="GO" id="GO:0008716">
    <property type="term" value="F:D-alanine-D-alanine ligase activity"/>
    <property type="evidence" value="ECO:0007669"/>
    <property type="project" value="InterPro"/>
</dbReference>
<organism evidence="2 3">
    <name type="scientific">Streptomyces netropsis</name>
    <name type="common">Streptoverticillium netropsis</name>
    <dbReference type="NCBI Taxonomy" id="55404"/>
    <lineage>
        <taxon>Bacteria</taxon>
        <taxon>Bacillati</taxon>
        <taxon>Actinomycetota</taxon>
        <taxon>Actinomycetes</taxon>
        <taxon>Kitasatosporales</taxon>
        <taxon>Streptomycetaceae</taxon>
        <taxon>Streptomyces</taxon>
    </lineage>
</organism>
<sequence>MHILETNVAPGMTQTSTYPMALEAAGYDLGGFLRDLAANSTH</sequence>
<keyword evidence="2" id="KW-0436">Ligase</keyword>
<evidence type="ECO:0000259" key="1">
    <source>
        <dbReference type="Pfam" id="PF07478"/>
    </source>
</evidence>